<name>A0A511JR63_9CELL</name>
<reference evidence="3 4" key="1">
    <citation type="submission" date="2019-07" db="EMBL/GenBank/DDBJ databases">
        <title>Whole genome shotgun sequence of Cellulomonas terrae NBRC 100819.</title>
        <authorList>
            <person name="Hosoyama A."/>
            <person name="Uohara A."/>
            <person name="Ohji S."/>
            <person name="Ichikawa N."/>
        </authorList>
    </citation>
    <scope>NUCLEOTIDE SEQUENCE [LARGE SCALE GENOMIC DNA]</scope>
    <source>
        <strain evidence="3 4">NBRC 100819</strain>
    </source>
</reference>
<organism evidence="3 4">
    <name type="scientific">Cellulomonas terrae</name>
    <dbReference type="NCBI Taxonomy" id="311234"/>
    <lineage>
        <taxon>Bacteria</taxon>
        <taxon>Bacillati</taxon>
        <taxon>Actinomycetota</taxon>
        <taxon>Actinomycetes</taxon>
        <taxon>Micrococcales</taxon>
        <taxon>Cellulomonadaceae</taxon>
        <taxon>Cellulomonas</taxon>
    </lineage>
</organism>
<feature type="transmembrane region" description="Helical" evidence="2">
    <location>
        <begin position="47"/>
        <end position="67"/>
    </location>
</feature>
<dbReference type="OrthoDB" id="4823400at2"/>
<keyword evidence="2" id="KW-1133">Transmembrane helix</keyword>
<protein>
    <submittedName>
        <fullName evidence="3">Uncharacterized protein</fullName>
    </submittedName>
</protein>
<feature type="compositionally biased region" description="Low complexity" evidence="1">
    <location>
        <begin position="76"/>
        <end position="97"/>
    </location>
</feature>
<sequence length="493" mass="50842">MERDLTDLMHAGVAAREESMADLQPGAGALAATVRSVRRRRTVRHSVQGLGVGAVAVAVAGASWFGLQRTDPPLPATTSTPSATSSPAPSATTPTPTVVHDEILGLPPTRSLPPGLLEQATPGWVLATYHSVPAGATELEPGVEGIPGGVVHTVVLVSPAGEMYRVVDLPLDMGVTILRWEAGSTTAVVRIEWVGDLGVGMESRAVLDLTSGTLTPTALGLFSSDYFPNMYVGDAADGVELWDEAASTDAIVSNLYRVRQDGSAPEFVGDIGFVWLLDPTGRWLVSNGPEDLEAEEGFLLLDVVDGGTTQLSYGVPGQRCDVVGWFDPGRLLAFCTDDGTSETDPAAANAAYYRIDVSPSGATPTLLTRIGLTDPHPTDTWSGAWVSSGTVAFAGAVGSLDVRCADDTYLWTGSSARAAPVAPGSSPLRILGGDPLLVESTTGGCTGGATAATLRAYDAASGTSAVLAPEPAPTADVPVWSIGLVSWTRGVAP</sequence>
<evidence type="ECO:0000313" key="4">
    <source>
        <dbReference type="Proteomes" id="UP000321049"/>
    </source>
</evidence>
<evidence type="ECO:0000313" key="3">
    <source>
        <dbReference type="EMBL" id="GEM00316.1"/>
    </source>
</evidence>
<dbReference type="EMBL" id="BJWH01000032">
    <property type="protein sequence ID" value="GEM00316.1"/>
    <property type="molecule type" value="Genomic_DNA"/>
</dbReference>
<keyword evidence="2" id="KW-0472">Membrane</keyword>
<feature type="region of interest" description="Disordered" evidence="1">
    <location>
        <begin position="71"/>
        <end position="97"/>
    </location>
</feature>
<evidence type="ECO:0000256" key="1">
    <source>
        <dbReference type="SAM" id="MobiDB-lite"/>
    </source>
</evidence>
<comment type="caution">
    <text evidence="3">The sequence shown here is derived from an EMBL/GenBank/DDBJ whole genome shotgun (WGS) entry which is preliminary data.</text>
</comment>
<dbReference type="RefSeq" id="WP_146847907.1">
    <property type="nucleotide sequence ID" value="NZ_BJWH01000032.1"/>
</dbReference>
<accession>A0A511JR63</accession>
<dbReference type="Proteomes" id="UP000321049">
    <property type="component" value="Unassembled WGS sequence"/>
</dbReference>
<keyword evidence="2" id="KW-0812">Transmembrane</keyword>
<proteinExistence type="predicted"/>
<gene>
    <name evidence="3" type="ORF">CTE05_38620</name>
</gene>
<dbReference type="AlphaFoldDB" id="A0A511JR63"/>
<evidence type="ECO:0000256" key="2">
    <source>
        <dbReference type="SAM" id="Phobius"/>
    </source>
</evidence>
<keyword evidence="4" id="KW-1185">Reference proteome</keyword>